<reference evidence="1" key="1">
    <citation type="submission" date="2019-02" db="EMBL/GenBank/DDBJ databases">
        <authorList>
            <person name="Gruber-Vodicka R. H."/>
            <person name="Seah K. B. B."/>
        </authorList>
    </citation>
    <scope>NUCLEOTIDE SEQUENCE</scope>
    <source>
        <strain evidence="1">BECK_BZ126</strain>
    </source>
</reference>
<sequence>MGNSKTQYTKPTTISCLVGPRQSFAKISTVFPPVYWKEPNNKVKTLQKMAYGFRDMEFLKLKIKALHETEYALVG</sequence>
<evidence type="ECO:0000313" key="1">
    <source>
        <dbReference type="EMBL" id="VFK65063.1"/>
    </source>
</evidence>
<accession>A0A451AGA5</accession>
<organism evidence="1">
    <name type="scientific">Candidatus Kentrum sp. TC</name>
    <dbReference type="NCBI Taxonomy" id="2126339"/>
    <lineage>
        <taxon>Bacteria</taxon>
        <taxon>Pseudomonadati</taxon>
        <taxon>Pseudomonadota</taxon>
        <taxon>Gammaproteobacteria</taxon>
        <taxon>Candidatus Kentrum</taxon>
    </lineage>
</organism>
<name>A0A451AGA5_9GAMM</name>
<evidence type="ECO:0008006" key="2">
    <source>
        <dbReference type="Google" id="ProtNLM"/>
    </source>
</evidence>
<proteinExistence type="predicted"/>
<gene>
    <name evidence="1" type="ORF">BECKTC1821F_GA0114240_11621</name>
</gene>
<protein>
    <recommendedName>
        <fullName evidence="2">Transposase</fullName>
    </recommendedName>
</protein>
<dbReference type="AlphaFoldDB" id="A0A451AGA5"/>
<dbReference type="EMBL" id="CAADFW010000162">
    <property type="protein sequence ID" value="VFK65063.1"/>
    <property type="molecule type" value="Genomic_DNA"/>
</dbReference>